<dbReference type="GO" id="GO:0032329">
    <property type="term" value="P:serine transport"/>
    <property type="evidence" value="ECO:0007669"/>
    <property type="project" value="InterPro"/>
</dbReference>
<dbReference type="InterPro" id="IPR023025">
    <property type="entry name" value="Ser_Thr_transp_SstT"/>
</dbReference>
<reference evidence="10" key="1">
    <citation type="journal article" date="2021" name="PeerJ">
        <title>Extensive microbial diversity within the chicken gut microbiome revealed by metagenomics and culture.</title>
        <authorList>
            <person name="Gilroy R."/>
            <person name="Ravi A."/>
            <person name="Getino M."/>
            <person name="Pursley I."/>
            <person name="Horton D.L."/>
            <person name="Alikhan N.F."/>
            <person name="Baker D."/>
            <person name="Gharbi K."/>
            <person name="Hall N."/>
            <person name="Watson M."/>
            <person name="Adriaenssens E.M."/>
            <person name="Foster-Nyarko E."/>
            <person name="Jarju S."/>
            <person name="Secka A."/>
            <person name="Antonio M."/>
            <person name="Oren A."/>
            <person name="Chaudhuri R.R."/>
            <person name="La Ragione R."/>
            <person name="Hildebrand F."/>
            <person name="Pallen M.J."/>
        </authorList>
    </citation>
    <scope>NUCLEOTIDE SEQUENCE</scope>
    <source>
        <strain evidence="10">378</strain>
    </source>
</reference>
<evidence type="ECO:0000256" key="3">
    <source>
        <dbReference type="ARBA" id="ARBA00022475"/>
    </source>
</evidence>
<evidence type="ECO:0000256" key="7">
    <source>
        <dbReference type="ARBA" id="ARBA00022989"/>
    </source>
</evidence>
<dbReference type="SUPFAM" id="SSF118215">
    <property type="entry name" value="Proton glutamate symport protein"/>
    <property type="match status" value="1"/>
</dbReference>
<protein>
    <recommendedName>
        <fullName evidence="9">Serine/threonine transporter SstT</fullName>
    </recommendedName>
    <alternativeName>
        <fullName evidence="9">Na(+)/serine-threonine symporter</fullName>
    </alternativeName>
</protein>
<evidence type="ECO:0000313" key="10">
    <source>
        <dbReference type="EMBL" id="MBU3844056.1"/>
    </source>
</evidence>
<feature type="transmembrane region" description="Helical" evidence="9">
    <location>
        <begin position="87"/>
        <end position="108"/>
    </location>
</feature>
<comment type="caution">
    <text evidence="10">The sequence shown here is derived from an EMBL/GenBank/DDBJ whole genome shotgun (WGS) entry which is preliminary data.</text>
</comment>
<evidence type="ECO:0000256" key="9">
    <source>
        <dbReference type="HAMAP-Rule" id="MF_01582"/>
    </source>
</evidence>
<dbReference type="AlphaFoldDB" id="A0A948TFH9"/>
<dbReference type="NCBIfam" id="NF010151">
    <property type="entry name" value="PRK13628.1"/>
    <property type="match status" value="1"/>
</dbReference>
<comment type="function">
    <text evidence="9">Involved in the import of serine and threonine into the cell, with the concomitant import of sodium (symport system).</text>
</comment>
<comment type="catalytic activity">
    <reaction evidence="9">
        <text>L-threonine(in) + Na(+)(in) = L-threonine(out) + Na(+)(out)</text>
        <dbReference type="Rhea" id="RHEA:69999"/>
        <dbReference type="ChEBI" id="CHEBI:29101"/>
        <dbReference type="ChEBI" id="CHEBI:57926"/>
    </reaction>
</comment>
<evidence type="ECO:0000256" key="8">
    <source>
        <dbReference type="ARBA" id="ARBA00023136"/>
    </source>
</evidence>
<evidence type="ECO:0000256" key="5">
    <source>
        <dbReference type="ARBA" id="ARBA00022847"/>
    </source>
</evidence>
<comment type="catalytic activity">
    <reaction evidence="9">
        <text>L-serine(in) + Na(+)(in) = L-serine(out) + Na(+)(out)</text>
        <dbReference type="Rhea" id="RHEA:29575"/>
        <dbReference type="ChEBI" id="CHEBI:29101"/>
        <dbReference type="ChEBI" id="CHEBI:33384"/>
    </reaction>
</comment>
<sequence>MLEPIKPKFPLAQSLNRVPFILQILVGMILGIVIALIYPYDTSILPTIGNLFVKGLKSVAPFLVFVLVSAAIARHQTGVQSNIKPVIVLYFVSMLCASSLALFMSYTFPSTFTELKDVTEGISPPKGIGEVLSNFVNQAIDNPFTALIQGNYICILIWAIALGWTFRAAGDTTKRVLEDLSESVSSVVRMVIRFAPLGVMGLVYNSCTQPGGFSNLLNYVHVVVVLVATMLIIAFGINAIIVGIVTRSNPFPLIITCCVRSGLTAFFTRSSAANLPVNLELCERLKLPRSTYTITIPLGCTINMSGAGVTIVIMTMAAVHTLGIQVDVWSSLLMCIVSVLCACGASGVAGGSLMLIPLACSIFGISNDIAMQIVGIGFIIGVVQDSTETALNSSTDVLFTAAACRRAERIARAKGLKTQRELEDAAAVGMPSEATEEYAAAASAARPVEAPQDKND</sequence>
<keyword evidence="6 9" id="KW-0029">Amino-acid transport</keyword>
<dbReference type="Gene3D" id="1.10.3860.10">
    <property type="entry name" value="Sodium:dicarboxylate symporter"/>
    <property type="match status" value="1"/>
</dbReference>
<evidence type="ECO:0000256" key="1">
    <source>
        <dbReference type="ARBA" id="ARBA00004141"/>
    </source>
</evidence>
<feature type="transmembrane region" description="Helical" evidence="9">
    <location>
        <begin position="292"/>
        <end position="319"/>
    </location>
</feature>
<keyword evidence="4 9" id="KW-0812">Transmembrane</keyword>
<keyword evidence="2 9" id="KW-0813">Transport</keyword>
<evidence type="ECO:0000256" key="2">
    <source>
        <dbReference type="ARBA" id="ARBA00022448"/>
    </source>
</evidence>
<comment type="similarity">
    <text evidence="9">Belongs to the dicarboxylate/amino acid:cation symporter (DAACS) (TC 2.A.23) family.</text>
</comment>
<dbReference type="Proteomes" id="UP000733611">
    <property type="component" value="Unassembled WGS sequence"/>
</dbReference>
<dbReference type="Pfam" id="PF00375">
    <property type="entry name" value="SDF"/>
    <property type="match status" value="1"/>
</dbReference>
<dbReference type="PANTHER" id="PTHR42865">
    <property type="entry name" value="PROTON/GLUTAMATE-ASPARTATE SYMPORTER"/>
    <property type="match status" value="1"/>
</dbReference>
<dbReference type="InterPro" id="IPR036458">
    <property type="entry name" value="Na:dicarbo_symporter_sf"/>
</dbReference>
<organism evidence="10 11">
    <name type="scientific">Candidatus Anaerobiospirillum pullicola</name>
    <dbReference type="NCBI Taxonomy" id="2838451"/>
    <lineage>
        <taxon>Bacteria</taxon>
        <taxon>Pseudomonadati</taxon>
        <taxon>Pseudomonadota</taxon>
        <taxon>Gammaproteobacteria</taxon>
        <taxon>Aeromonadales</taxon>
        <taxon>Succinivibrionaceae</taxon>
        <taxon>Anaerobiospirillum</taxon>
    </lineage>
</organism>
<dbReference type="GO" id="GO:0015171">
    <property type="term" value="F:amino acid transmembrane transporter activity"/>
    <property type="evidence" value="ECO:0007669"/>
    <property type="project" value="UniProtKB-UniRule"/>
</dbReference>
<dbReference type="HAMAP" id="MF_01582">
    <property type="entry name" value="Ser_Thr_transp_SstT"/>
    <property type="match status" value="1"/>
</dbReference>
<evidence type="ECO:0000256" key="4">
    <source>
        <dbReference type="ARBA" id="ARBA00022692"/>
    </source>
</evidence>
<accession>A0A948TFH9</accession>
<dbReference type="GO" id="GO:0005886">
    <property type="term" value="C:plasma membrane"/>
    <property type="evidence" value="ECO:0007669"/>
    <property type="project" value="UniProtKB-SubCell"/>
</dbReference>
<feature type="transmembrane region" description="Helical" evidence="9">
    <location>
        <begin position="146"/>
        <end position="166"/>
    </location>
</feature>
<feature type="transmembrane region" description="Helical" evidence="9">
    <location>
        <begin position="20"/>
        <end position="38"/>
    </location>
</feature>
<keyword evidence="8 9" id="KW-0472">Membrane</keyword>
<dbReference type="PRINTS" id="PR00173">
    <property type="entry name" value="EDTRNSPORT"/>
</dbReference>
<dbReference type="PANTHER" id="PTHR42865:SF8">
    <property type="entry name" value="SERINE_THREONINE TRANSPORTER SSTT"/>
    <property type="match status" value="1"/>
</dbReference>
<reference evidence="10" key="2">
    <citation type="submission" date="2021-04" db="EMBL/GenBank/DDBJ databases">
        <authorList>
            <person name="Gilroy R."/>
        </authorList>
    </citation>
    <scope>NUCLEOTIDE SEQUENCE</scope>
    <source>
        <strain evidence="10">378</strain>
    </source>
</reference>
<gene>
    <name evidence="9 10" type="primary">sstT</name>
    <name evidence="10" type="ORF">H9847_04180</name>
</gene>
<proteinExistence type="inferred from homology"/>
<comment type="subcellular location">
    <subcellularLocation>
        <location evidence="9">Cell membrane</location>
        <topology evidence="9">Multi-pass membrane protein</topology>
    </subcellularLocation>
    <subcellularLocation>
        <location evidence="1">Membrane</location>
        <topology evidence="1">Multi-pass membrane protein</topology>
    </subcellularLocation>
</comment>
<keyword evidence="5 9" id="KW-0769">Symport</keyword>
<dbReference type="InterPro" id="IPR001991">
    <property type="entry name" value="Na-dicarboxylate_symporter"/>
</dbReference>
<evidence type="ECO:0000313" key="11">
    <source>
        <dbReference type="Proteomes" id="UP000733611"/>
    </source>
</evidence>
<feature type="transmembrane region" description="Helical" evidence="9">
    <location>
        <begin position="362"/>
        <end position="383"/>
    </location>
</feature>
<keyword evidence="3 9" id="KW-1003">Cell membrane</keyword>
<dbReference type="GO" id="GO:0015826">
    <property type="term" value="P:threonine transport"/>
    <property type="evidence" value="ECO:0007669"/>
    <property type="project" value="InterPro"/>
</dbReference>
<feature type="transmembrane region" description="Helical" evidence="9">
    <location>
        <begin position="331"/>
        <end position="356"/>
    </location>
</feature>
<name>A0A948TFH9_9GAMM</name>
<feature type="transmembrane region" description="Helical" evidence="9">
    <location>
        <begin position="216"/>
        <end position="241"/>
    </location>
</feature>
<evidence type="ECO:0000256" key="6">
    <source>
        <dbReference type="ARBA" id="ARBA00022970"/>
    </source>
</evidence>
<dbReference type="GO" id="GO:0015293">
    <property type="term" value="F:symporter activity"/>
    <property type="evidence" value="ECO:0007669"/>
    <property type="project" value="UniProtKB-UniRule"/>
</dbReference>
<feature type="transmembrane region" description="Helical" evidence="9">
    <location>
        <begin position="58"/>
        <end position="75"/>
    </location>
</feature>
<keyword evidence="7 9" id="KW-1133">Transmembrane helix</keyword>
<dbReference type="EMBL" id="JAHLFE010000081">
    <property type="protein sequence ID" value="MBU3844056.1"/>
    <property type="molecule type" value="Genomic_DNA"/>
</dbReference>